<name>A0ABV6ACH1_9PSEU</name>
<proteinExistence type="predicted"/>
<gene>
    <name evidence="1" type="ORF">ACFFQA_37180</name>
</gene>
<sequence length="44" mass="5070">MDRIAIPTAQELDTELAQRHEVREYSAVSWLARSESSSSEYLGW</sequence>
<reference evidence="1 2" key="1">
    <citation type="submission" date="2024-09" db="EMBL/GenBank/DDBJ databases">
        <authorList>
            <person name="Sun Q."/>
            <person name="Mori K."/>
        </authorList>
    </citation>
    <scope>NUCLEOTIDE SEQUENCE [LARGE SCALE GENOMIC DNA]</scope>
    <source>
        <strain evidence="1 2">TBRC 7907</strain>
    </source>
</reference>
<evidence type="ECO:0000313" key="1">
    <source>
        <dbReference type="EMBL" id="MFB9909601.1"/>
    </source>
</evidence>
<organism evidence="1 2">
    <name type="scientific">Allokutzneria oryzae</name>
    <dbReference type="NCBI Taxonomy" id="1378989"/>
    <lineage>
        <taxon>Bacteria</taxon>
        <taxon>Bacillati</taxon>
        <taxon>Actinomycetota</taxon>
        <taxon>Actinomycetes</taxon>
        <taxon>Pseudonocardiales</taxon>
        <taxon>Pseudonocardiaceae</taxon>
        <taxon>Allokutzneria</taxon>
    </lineage>
</organism>
<protein>
    <submittedName>
        <fullName evidence="1">Uncharacterized protein</fullName>
    </submittedName>
</protein>
<dbReference type="EMBL" id="JBHLZU010000036">
    <property type="protein sequence ID" value="MFB9909601.1"/>
    <property type="molecule type" value="Genomic_DNA"/>
</dbReference>
<accession>A0ABV6ACH1</accession>
<comment type="caution">
    <text evidence="1">The sequence shown here is derived from an EMBL/GenBank/DDBJ whole genome shotgun (WGS) entry which is preliminary data.</text>
</comment>
<keyword evidence="2" id="KW-1185">Reference proteome</keyword>
<dbReference type="RefSeq" id="WP_377862506.1">
    <property type="nucleotide sequence ID" value="NZ_JBHLZU010000036.1"/>
</dbReference>
<evidence type="ECO:0000313" key="2">
    <source>
        <dbReference type="Proteomes" id="UP001589693"/>
    </source>
</evidence>
<dbReference type="Proteomes" id="UP001589693">
    <property type="component" value="Unassembled WGS sequence"/>
</dbReference>